<dbReference type="SUPFAM" id="SSF48452">
    <property type="entry name" value="TPR-like"/>
    <property type="match status" value="1"/>
</dbReference>
<dbReference type="Proteomes" id="UP001172684">
    <property type="component" value="Unassembled WGS sequence"/>
</dbReference>
<dbReference type="Pfam" id="PF10373">
    <property type="entry name" value="EST1_DNA_bind"/>
    <property type="match status" value="1"/>
</dbReference>
<accession>A0ABQ9NXP4</accession>
<feature type="region of interest" description="Disordered" evidence="1">
    <location>
        <begin position="715"/>
        <end position="786"/>
    </location>
</feature>
<evidence type="ECO:0000256" key="1">
    <source>
        <dbReference type="SAM" id="MobiDB-lite"/>
    </source>
</evidence>
<reference evidence="4" key="1">
    <citation type="submission" date="2022-10" db="EMBL/GenBank/DDBJ databases">
        <title>Culturing micro-colonial fungi from biological soil crusts in the Mojave desert and describing Neophaeococcomyces mojavensis, and introducing the new genera and species Taxawa tesnikishii.</title>
        <authorList>
            <person name="Kurbessoian T."/>
            <person name="Stajich J.E."/>
        </authorList>
    </citation>
    <scope>NUCLEOTIDE SEQUENCE</scope>
    <source>
        <strain evidence="4">TK_1</strain>
    </source>
</reference>
<dbReference type="PANTHER" id="PTHR15696">
    <property type="entry name" value="SMG-7 SUPPRESSOR WITH MORPHOLOGICAL EFFECT ON GENITALIA PROTEIN 7"/>
    <property type="match status" value="1"/>
</dbReference>
<feature type="domain" description="Telomerase activating protein Est1-like N-terminal" evidence="3">
    <location>
        <begin position="61"/>
        <end position="195"/>
    </location>
</feature>
<gene>
    <name evidence="4" type="ORF">H2201_002649</name>
</gene>
<evidence type="ECO:0000313" key="4">
    <source>
        <dbReference type="EMBL" id="KAJ9667130.1"/>
    </source>
</evidence>
<sequence length="842" mass="93159">MATVTHAEPAAANASRLETQLSASLADRSSNAEIVATLEQYRRTRDNDVFRGPHNAPDRAVEEQIWEAHSRVNAHYKKLLSQVGFSSISTKSRAHHTISQMNKDGRNRIVETRKLKKEYIDFIKSSQRFYRHRIQQLDEHYGGIKEIRHAAQMVSRSGKGKQPESAIAPGIRQKVLFSCYHTLVHLGDLSRYRETAAAEKEYNWGPAVGYYSLAMEIYPDSGMVHNQLAVIALTDGNHFRATYHLYRSLSVKEPYPLAKDNLEREFKKILIASEKGELISKTRLGTPIGPTLVAHFVRLHSKCYKGEDFPEHDELENEVLSQLAVELKERSLEGLLQKITLVNIAAEHYAVTQLQDGKSAALRPFFYFLRLNVKTFFTLLQVLQPELERLTGDDDDIVAGYRQQQPADNISAVARRTLPAVRLYSAWFSKNRSLLSSEISGSLSNVETQQLWKAYAETLTLLKSAFPVPDLPTEDYMLEEDTDTLGFAPLESEYTKKTWFSGDTLKAKWSDEGIGRNLPNVEMLMRVRDLLIDGAFLMQDETVPLAFDNERFIYQEAGVPSELLANSSNKADSPPAAATVDLTDIAQAVTPEAVPDDQMSRLAPSESNTSAIMNKMVDNLVGDDVLDPLLEEDENIPPTPPEQTFMDTVQLSDRVYAPVNAGDLVQQVMNYGKSNRSPATPVRTPVHTPSPKVTQLPYLPPLPYSDDIWNPNYRSSGPSSPLFPPGLEPRGATANGYSVGHSRNHSSASIRTSVPIADSRNGSSATPVGSLPQYQQGYATNGYVPDRRPIGAPPGFGLPAYATANAGMASPLLFGGGGGPFSSDMRRSYSSFRGTPPNGQGG</sequence>
<keyword evidence="5" id="KW-1185">Reference proteome</keyword>
<evidence type="ECO:0000259" key="2">
    <source>
        <dbReference type="Pfam" id="PF10373"/>
    </source>
</evidence>
<protein>
    <recommendedName>
        <fullName evidence="6">DNA/RNA-binding domain-containing protein</fullName>
    </recommendedName>
</protein>
<proteinExistence type="predicted"/>
<feature type="region of interest" description="Disordered" evidence="1">
    <location>
        <begin position="814"/>
        <end position="842"/>
    </location>
</feature>
<dbReference type="Pfam" id="PF10374">
    <property type="entry name" value="EST1"/>
    <property type="match status" value="1"/>
</dbReference>
<dbReference type="InterPro" id="IPR018834">
    <property type="entry name" value="DNA/RNA-bd_Est1-type"/>
</dbReference>
<evidence type="ECO:0000259" key="3">
    <source>
        <dbReference type="Pfam" id="PF10374"/>
    </source>
</evidence>
<feature type="region of interest" description="Disordered" evidence="1">
    <location>
        <begin position="674"/>
        <end position="699"/>
    </location>
</feature>
<evidence type="ECO:0000313" key="5">
    <source>
        <dbReference type="Proteomes" id="UP001172684"/>
    </source>
</evidence>
<dbReference type="InterPro" id="IPR019458">
    <property type="entry name" value="Est1-like_N"/>
</dbReference>
<organism evidence="4 5">
    <name type="scientific">Coniosporium apollinis</name>
    <dbReference type="NCBI Taxonomy" id="61459"/>
    <lineage>
        <taxon>Eukaryota</taxon>
        <taxon>Fungi</taxon>
        <taxon>Dikarya</taxon>
        <taxon>Ascomycota</taxon>
        <taxon>Pezizomycotina</taxon>
        <taxon>Dothideomycetes</taxon>
        <taxon>Dothideomycetes incertae sedis</taxon>
        <taxon>Coniosporium</taxon>
    </lineage>
</organism>
<evidence type="ECO:0008006" key="6">
    <source>
        <dbReference type="Google" id="ProtNLM"/>
    </source>
</evidence>
<name>A0ABQ9NXP4_9PEZI</name>
<dbReference type="PANTHER" id="PTHR15696:SF36">
    <property type="entry name" value="NONSENSE-MEDIATED MRNA DECAY FACTOR"/>
    <property type="match status" value="1"/>
</dbReference>
<dbReference type="EMBL" id="JAPDRL010000014">
    <property type="protein sequence ID" value="KAJ9667130.1"/>
    <property type="molecule type" value="Genomic_DNA"/>
</dbReference>
<feature type="compositionally biased region" description="Polar residues" evidence="1">
    <location>
        <begin position="760"/>
        <end position="779"/>
    </location>
</feature>
<comment type="caution">
    <text evidence="4">The sequence shown here is derived from an EMBL/GenBank/DDBJ whole genome shotgun (WGS) entry which is preliminary data.</text>
</comment>
<dbReference type="InterPro" id="IPR045153">
    <property type="entry name" value="Est1/Ebs1-like"/>
</dbReference>
<feature type="domain" description="DNA/RNA-binding" evidence="2">
    <location>
        <begin position="207"/>
        <end position="492"/>
    </location>
</feature>
<dbReference type="InterPro" id="IPR011990">
    <property type="entry name" value="TPR-like_helical_dom_sf"/>
</dbReference>
<dbReference type="Gene3D" id="1.25.40.10">
    <property type="entry name" value="Tetratricopeptide repeat domain"/>
    <property type="match status" value="1"/>
</dbReference>